<evidence type="ECO:0000256" key="1">
    <source>
        <dbReference type="SAM" id="MobiDB-lite"/>
    </source>
</evidence>
<protein>
    <submittedName>
        <fullName evidence="2">Uncharacterized protein</fullName>
    </submittedName>
</protein>
<reference evidence="2 4" key="1">
    <citation type="submission" date="2016-12" db="EMBL/GenBank/DDBJ databases">
        <title>Discovery of methanogenic haloarchaea.</title>
        <authorList>
            <person name="Sorokin D.Y."/>
            <person name="Makarova K.S."/>
            <person name="Abbas B."/>
            <person name="Ferrer M."/>
            <person name="Golyshin P.N."/>
        </authorList>
    </citation>
    <scope>NUCLEOTIDE SEQUENCE [LARGE SCALE GENOMIC DNA]</scope>
    <source>
        <strain evidence="2">HMET1</strain>
    </source>
</reference>
<dbReference type="EMBL" id="MSDW01000002">
    <property type="protein sequence ID" value="OKY77104.1"/>
    <property type="molecule type" value="Genomic_DNA"/>
</dbReference>
<feature type="region of interest" description="Disordered" evidence="1">
    <location>
        <begin position="1"/>
        <end position="26"/>
    </location>
</feature>
<comment type="caution">
    <text evidence="2">The sequence shown here is derived from an EMBL/GenBank/DDBJ whole genome shotgun (WGS) entry which is preliminary data.</text>
</comment>
<accession>A0A1Q6DRV8</accession>
<dbReference type="EMBL" id="MSDW01000001">
    <property type="protein sequence ID" value="OKY78778.1"/>
    <property type="molecule type" value="Genomic_DNA"/>
</dbReference>
<dbReference type="STRING" id="1903181.BTN85_1280"/>
<evidence type="ECO:0000313" key="2">
    <source>
        <dbReference type="EMBL" id="OKY77104.1"/>
    </source>
</evidence>
<sequence length="177" mass="20538">MKTKSLEETFDEIREESEGTNQSKKWWAGTDSQKLSNDLFLGHSDVGLYQIKSYMKNSLESKGIGAKITSNLDEEIEQEFKKSPDSMFGVLPRKVGKRQKKNLKGLLENKDFSNEKDFFDQVMKALEVNIKGSLTHSNQKKKGPIKELRSKFEEEQKELNEEFEKIVNEDQVYKSYL</sequence>
<organism evidence="2 4">
    <name type="scientific">Methanohalarchaeum thermophilum</name>
    <dbReference type="NCBI Taxonomy" id="1903181"/>
    <lineage>
        <taxon>Archaea</taxon>
        <taxon>Methanobacteriati</taxon>
        <taxon>Methanobacteriota</taxon>
        <taxon>Methanonatronarchaeia</taxon>
        <taxon>Methanonatronarchaeales</taxon>
        <taxon>Methanonatronarchaeaceae</taxon>
        <taxon>Candidatus Methanohalarchaeum</taxon>
    </lineage>
</organism>
<dbReference type="AlphaFoldDB" id="A0A1Q6DRV8"/>
<evidence type="ECO:0000313" key="3">
    <source>
        <dbReference type="EMBL" id="OKY78778.1"/>
    </source>
</evidence>
<evidence type="ECO:0000313" key="4">
    <source>
        <dbReference type="Proteomes" id="UP000185744"/>
    </source>
</evidence>
<name>A0A1Q6DRV8_METT1</name>
<dbReference type="Proteomes" id="UP000185744">
    <property type="component" value="Unassembled WGS sequence"/>
</dbReference>
<gene>
    <name evidence="3" type="ORF">BTN85_1280</name>
    <name evidence="2" type="ORF">BTN85_1749</name>
</gene>
<keyword evidence="4" id="KW-1185">Reference proteome</keyword>
<proteinExistence type="predicted"/>